<accession>A0A9P2L9N4</accession>
<gene>
    <name evidence="2" type="ORF">JHZ39_002925</name>
</gene>
<evidence type="ECO:0000256" key="1">
    <source>
        <dbReference type="SAM" id="MobiDB-lite"/>
    </source>
</evidence>
<organism evidence="2">
    <name type="scientific">Acinetobacter baumannii</name>
    <dbReference type="NCBI Taxonomy" id="470"/>
    <lineage>
        <taxon>Bacteria</taxon>
        <taxon>Pseudomonadati</taxon>
        <taxon>Pseudomonadota</taxon>
        <taxon>Gammaproteobacteria</taxon>
        <taxon>Moraxellales</taxon>
        <taxon>Moraxellaceae</taxon>
        <taxon>Acinetobacter</taxon>
        <taxon>Acinetobacter calcoaceticus/baumannii complex</taxon>
    </lineage>
</organism>
<protein>
    <submittedName>
        <fullName evidence="2">Uncharacterized protein</fullName>
    </submittedName>
</protein>
<sequence>MKSEGQDANIQGSRLTATGTTTFNGTKDLNVTAGTEHGTQESSSKTNSQSVSYTYGGGSASIGKHQSIQQ</sequence>
<dbReference type="GO" id="GO:0003824">
    <property type="term" value="F:catalytic activity"/>
    <property type="evidence" value="ECO:0007669"/>
    <property type="project" value="UniProtKB-ARBA"/>
</dbReference>
<feature type="compositionally biased region" description="Low complexity" evidence="1">
    <location>
        <begin position="16"/>
        <end position="26"/>
    </location>
</feature>
<proteinExistence type="predicted"/>
<dbReference type="Pfam" id="PF13332">
    <property type="entry name" value="Fil_haemagg_2"/>
    <property type="match status" value="1"/>
</dbReference>
<feature type="region of interest" description="Disordered" evidence="1">
    <location>
        <begin position="1"/>
        <end position="70"/>
    </location>
</feature>
<dbReference type="AlphaFoldDB" id="A0A9P2L9N4"/>
<dbReference type="EMBL" id="AAYLMQ010000041">
    <property type="protein sequence ID" value="EGY2378509.1"/>
    <property type="molecule type" value="Genomic_DNA"/>
</dbReference>
<reference evidence="2" key="1">
    <citation type="submission" date="2020-12" db="EMBL/GenBank/DDBJ databases">
        <authorList>
            <consortium name="Clinical and Environmental Microbiology Branch: Whole genome sequencing antimicrobial resistance pathogens in the healthcare setting"/>
        </authorList>
    </citation>
    <scope>NUCLEOTIDE SEQUENCE</scope>
    <source>
        <strain evidence="2">2018HL-00813</strain>
    </source>
</reference>
<feature type="compositionally biased region" description="Polar residues" evidence="1">
    <location>
        <begin position="40"/>
        <end position="53"/>
    </location>
</feature>
<comment type="caution">
    <text evidence="2">The sequence shown here is derived from an EMBL/GenBank/DDBJ whole genome shotgun (WGS) entry which is preliminary data.</text>
</comment>
<dbReference type="InterPro" id="IPR025157">
    <property type="entry name" value="Hemagglutinin_rpt"/>
</dbReference>
<evidence type="ECO:0000313" key="2">
    <source>
        <dbReference type="EMBL" id="EGY2378509.1"/>
    </source>
</evidence>
<name>A0A9P2L9N4_ACIBA</name>
<feature type="compositionally biased region" description="Polar residues" evidence="1">
    <location>
        <begin position="1"/>
        <end position="15"/>
    </location>
</feature>